<accession>A0A2Z7B3N8</accession>
<feature type="compositionally biased region" description="Basic and acidic residues" evidence="1">
    <location>
        <begin position="464"/>
        <end position="475"/>
    </location>
</feature>
<protein>
    <submittedName>
        <fullName evidence="2">Uncharacterized protein</fullName>
    </submittedName>
</protein>
<sequence>MLKEMGNENTSGIVEKEQVGCPDYMEQENEIEIQQTFDAKATKSDSCDTEVNKSPSMEIVSQDEKEAIDGYPREVCETKANGLPDSASKDEEVIEDHNQSSADIAIASNPQEMRTLSHSEQKYDARLLVQNRASNVDSSIDDDHVIVKVETETPSIEGESIEMTTHQENCDLLRNIGNTENGIINEKGKEDHPKVEMDSSLNAPHGLQTVSKDTSAMECEVKDEHVVLEETIKEDKSSSEPNTSYVDDETMAEEEVQFINEVDQTLKEIGLVETKGSVREDENGEEEKLTDKMTIEEIDTIGNKSSALCKDREDETTTEEWSPDIGSSLEIKKVNETKHPAPEQYSKTETATPQVPQSNGVAIRLVFPKQYTNYKTPRLLVIDQRWGESTEERCGLISESSLEIKKMDEPVLLPEPEHELEPGYAYPNREPLDKTSSTQVPEPNGGENIMEMCKLTSVCSSQIKKVDESESRHSPPEQISNNETSRVQVPELNGGENTVEKCRSTCEFSMEIEQVSKFEHELEPDMCSRSSIRTERSTLHVLGQNRPDKTLERWRSISESCFEVKTLHESDLASKSECKPKVEPDSKQKLPESKEGETIEKLCEESIPNHPIIQLARKSPSFEFGIPFDSRSEESDQTPLLYQDRTAPRRFSSCSSYVGPLHQEAVEVEEKTLRMERSTSDVSRSPFLNLLKEEKPENSASDNKDQENGFQSSLPTEECDGISTRLNRKGKPRSSLFTTCICCASSALS</sequence>
<gene>
    <name evidence="2" type="ORF">F511_17259</name>
</gene>
<proteinExistence type="predicted"/>
<feature type="region of interest" description="Disordered" evidence="1">
    <location>
        <begin position="182"/>
        <end position="207"/>
    </location>
</feature>
<feature type="region of interest" description="Disordered" evidence="1">
    <location>
        <begin position="573"/>
        <end position="596"/>
    </location>
</feature>
<evidence type="ECO:0000313" key="2">
    <source>
        <dbReference type="EMBL" id="KZV28108.1"/>
    </source>
</evidence>
<feature type="compositionally biased region" description="Basic and acidic residues" evidence="1">
    <location>
        <begin position="691"/>
        <end position="707"/>
    </location>
</feature>
<keyword evidence="3" id="KW-1185">Reference proteome</keyword>
<dbReference type="AlphaFoldDB" id="A0A2Z7B3N8"/>
<name>A0A2Z7B3N8_9LAMI</name>
<reference evidence="2 3" key="1">
    <citation type="journal article" date="2015" name="Proc. Natl. Acad. Sci. U.S.A.">
        <title>The resurrection genome of Boea hygrometrica: A blueprint for survival of dehydration.</title>
        <authorList>
            <person name="Xiao L."/>
            <person name="Yang G."/>
            <person name="Zhang L."/>
            <person name="Yang X."/>
            <person name="Zhao S."/>
            <person name="Ji Z."/>
            <person name="Zhou Q."/>
            <person name="Hu M."/>
            <person name="Wang Y."/>
            <person name="Chen M."/>
            <person name="Xu Y."/>
            <person name="Jin H."/>
            <person name="Xiao X."/>
            <person name="Hu G."/>
            <person name="Bao F."/>
            <person name="Hu Y."/>
            <person name="Wan P."/>
            <person name="Li L."/>
            <person name="Deng X."/>
            <person name="Kuang T."/>
            <person name="Xiang C."/>
            <person name="Zhu J.K."/>
            <person name="Oliver M.J."/>
            <person name="He Y."/>
        </authorList>
    </citation>
    <scope>NUCLEOTIDE SEQUENCE [LARGE SCALE GENOMIC DNA]</scope>
    <source>
        <strain evidence="3">cv. XS01</strain>
    </source>
</reference>
<evidence type="ECO:0000256" key="1">
    <source>
        <dbReference type="SAM" id="MobiDB-lite"/>
    </source>
</evidence>
<organism evidence="2 3">
    <name type="scientific">Dorcoceras hygrometricum</name>
    <dbReference type="NCBI Taxonomy" id="472368"/>
    <lineage>
        <taxon>Eukaryota</taxon>
        <taxon>Viridiplantae</taxon>
        <taxon>Streptophyta</taxon>
        <taxon>Embryophyta</taxon>
        <taxon>Tracheophyta</taxon>
        <taxon>Spermatophyta</taxon>
        <taxon>Magnoliopsida</taxon>
        <taxon>eudicotyledons</taxon>
        <taxon>Gunneridae</taxon>
        <taxon>Pentapetalae</taxon>
        <taxon>asterids</taxon>
        <taxon>lamiids</taxon>
        <taxon>Lamiales</taxon>
        <taxon>Gesneriaceae</taxon>
        <taxon>Didymocarpoideae</taxon>
        <taxon>Trichosporeae</taxon>
        <taxon>Loxocarpinae</taxon>
        <taxon>Dorcoceras</taxon>
    </lineage>
</organism>
<feature type="compositionally biased region" description="Basic and acidic residues" evidence="1">
    <location>
        <begin position="62"/>
        <end position="77"/>
    </location>
</feature>
<feature type="region of interest" description="Disordered" evidence="1">
    <location>
        <begin position="37"/>
        <end position="108"/>
    </location>
</feature>
<feature type="compositionally biased region" description="Basic and acidic residues" evidence="1">
    <location>
        <begin position="87"/>
        <end position="98"/>
    </location>
</feature>
<feature type="region of interest" description="Disordered" evidence="1">
    <location>
        <begin position="672"/>
        <end position="731"/>
    </location>
</feature>
<evidence type="ECO:0000313" key="3">
    <source>
        <dbReference type="Proteomes" id="UP000250235"/>
    </source>
</evidence>
<dbReference type="OrthoDB" id="1681423at2759"/>
<feature type="region of interest" description="Disordered" evidence="1">
    <location>
        <begin position="304"/>
        <end position="355"/>
    </location>
</feature>
<dbReference type="EMBL" id="KV010181">
    <property type="protein sequence ID" value="KZV28108.1"/>
    <property type="molecule type" value="Genomic_DNA"/>
</dbReference>
<feature type="compositionally biased region" description="Basic and acidic residues" evidence="1">
    <location>
        <begin position="186"/>
        <end position="197"/>
    </location>
</feature>
<feature type="region of interest" description="Disordered" evidence="1">
    <location>
        <begin position="464"/>
        <end position="495"/>
    </location>
</feature>
<feature type="region of interest" description="Disordered" evidence="1">
    <location>
        <begin position="1"/>
        <end position="20"/>
    </location>
</feature>
<feature type="compositionally biased region" description="Polar residues" evidence="1">
    <location>
        <begin position="477"/>
        <end position="487"/>
    </location>
</feature>
<feature type="compositionally biased region" description="Polar residues" evidence="1">
    <location>
        <begin position="345"/>
        <end position="355"/>
    </location>
</feature>
<feature type="compositionally biased region" description="Basic and acidic residues" evidence="1">
    <location>
        <begin position="330"/>
        <end position="341"/>
    </location>
</feature>
<dbReference type="Proteomes" id="UP000250235">
    <property type="component" value="Unassembled WGS sequence"/>
</dbReference>